<evidence type="ECO:0000256" key="1">
    <source>
        <dbReference type="ARBA" id="ARBA00004370"/>
    </source>
</evidence>
<keyword evidence="5 7" id="KW-0472">Membrane</keyword>
<gene>
    <name evidence="7" type="primary">atpH</name>
    <name evidence="8" type="ORF">EV211_10514</name>
</gene>
<dbReference type="InterPro" id="IPR026015">
    <property type="entry name" value="ATP_synth_OSCP/delta_N_sf"/>
</dbReference>
<keyword evidence="7" id="KW-0139">CF(1)</keyword>
<dbReference type="NCBIfam" id="NF004403">
    <property type="entry name" value="PRK05758.2-4"/>
    <property type="match status" value="1"/>
</dbReference>
<dbReference type="GO" id="GO:0045259">
    <property type="term" value="C:proton-transporting ATP synthase complex"/>
    <property type="evidence" value="ECO:0007669"/>
    <property type="project" value="UniProtKB-KW"/>
</dbReference>
<evidence type="ECO:0000256" key="4">
    <source>
        <dbReference type="ARBA" id="ARBA00023065"/>
    </source>
</evidence>
<evidence type="ECO:0000256" key="7">
    <source>
        <dbReference type="HAMAP-Rule" id="MF_01416"/>
    </source>
</evidence>
<comment type="caution">
    <text evidence="8">The sequence shown here is derived from an EMBL/GenBank/DDBJ whole genome shotgun (WGS) entry which is preliminary data.</text>
</comment>
<dbReference type="RefSeq" id="WP_133527768.1">
    <property type="nucleotide sequence ID" value="NZ_CALCQM010000007.1"/>
</dbReference>
<dbReference type="Proteomes" id="UP000295500">
    <property type="component" value="Unassembled WGS sequence"/>
</dbReference>
<dbReference type="HAMAP" id="MF_01416">
    <property type="entry name" value="ATP_synth_delta_bact"/>
    <property type="match status" value="1"/>
</dbReference>
<keyword evidence="6 7" id="KW-0066">ATP synthesis</keyword>
<evidence type="ECO:0000256" key="5">
    <source>
        <dbReference type="ARBA" id="ARBA00023136"/>
    </source>
</evidence>
<keyword evidence="3 7" id="KW-0375">Hydrogen ion transport</keyword>
<dbReference type="EMBL" id="SNXO01000005">
    <property type="protein sequence ID" value="TDP58944.1"/>
    <property type="molecule type" value="Genomic_DNA"/>
</dbReference>
<keyword evidence="7" id="KW-1003">Cell membrane</keyword>
<keyword evidence="2 7" id="KW-0813">Transport</keyword>
<organism evidence="8 9">
    <name type="scientific">Aminicella lysinilytica</name>
    <dbReference type="NCBI Taxonomy" id="433323"/>
    <lineage>
        <taxon>Bacteria</taxon>
        <taxon>Bacillati</taxon>
        <taxon>Bacillota</taxon>
        <taxon>Clostridia</taxon>
        <taxon>Peptostreptococcales</taxon>
        <taxon>Anaerovoracaceae</taxon>
        <taxon>Aminicella</taxon>
    </lineage>
</organism>
<evidence type="ECO:0000256" key="2">
    <source>
        <dbReference type="ARBA" id="ARBA00022448"/>
    </source>
</evidence>
<keyword evidence="4 7" id="KW-0406">Ion transport</keyword>
<dbReference type="GO" id="GO:0005886">
    <property type="term" value="C:plasma membrane"/>
    <property type="evidence" value="ECO:0007669"/>
    <property type="project" value="UniProtKB-SubCell"/>
</dbReference>
<dbReference type="InterPro" id="IPR000711">
    <property type="entry name" value="ATPase_OSCP/dsu"/>
</dbReference>
<dbReference type="PANTHER" id="PTHR11910">
    <property type="entry name" value="ATP SYNTHASE DELTA CHAIN"/>
    <property type="match status" value="1"/>
</dbReference>
<keyword evidence="9" id="KW-1185">Reference proteome</keyword>
<evidence type="ECO:0000256" key="3">
    <source>
        <dbReference type="ARBA" id="ARBA00022781"/>
    </source>
</evidence>
<comment type="function">
    <text evidence="7">F(1)F(0) ATP synthase produces ATP from ADP in the presence of a proton or sodium gradient. F-type ATPases consist of two structural domains, F(1) containing the extramembraneous catalytic core and F(0) containing the membrane proton channel, linked together by a central stalk and a peripheral stalk. During catalysis, ATP synthesis in the catalytic domain of F(1) is coupled via a rotary mechanism of the central stalk subunits to proton translocation.</text>
</comment>
<dbReference type="Gene3D" id="1.10.520.20">
    <property type="entry name" value="N-terminal domain of the delta subunit of the F1F0-ATP synthase"/>
    <property type="match status" value="1"/>
</dbReference>
<comment type="function">
    <text evidence="7">This protein is part of the stalk that links CF(0) to CF(1). It either transmits conformational changes from CF(0) to CF(1) or is implicated in proton conduction.</text>
</comment>
<dbReference type="AlphaFoldDB" id="A0A4R6Q8N1"/>
<dbReference type="Pfam" id="PF00213">
    <property type="entry name" value="OSCP"/>
    <property type="match status" value="1"/>
</dbReference>
<proteinExistence type="inferred from homology"/>
<evidence type="ECO:0000256" key="6">
    <source>
        <dbReference type="ARBA" id="ARBA00023310"/>
    </source>
</evidence>
<protein>
    <recommendedName>
        <fullName evidence="7">ATP synthase subunit delta</fullName>
    </recommendedName>
    <alternativeName>
        <fullName evidence="7">ATP synthase F(1) sector subunit delta</fullName>
    </alternativeName>
    <alternativeName>
        <fullName evidence="7">F-type ATPase subunit delta</fullName>
        <shortName evidence="7">F-ATPase subunit delta</shortName>
    </alternativeName>
</protein>
<evidence type="ECO:0000313" key="8">
    <source>
        <dbReference type="EMBL" id="TDP58944.1"/>
    </source>
</evidence>
<dbReference type="SUPFAM" id="SSF47928">
    <property type="entry name" value="N-terminal domain of the delta subunit of the F1F0-ATP synthase"/>
    <property type="match status" value="1"/>
</dbReference>
<dbReference type="PRINTS" id="PR00125">
    <property type="entry name" value="ATPASEDELTA"/>
</dbReference>
<comment type="similarity">
    <text evidence="7">Belongs to the ATPase delta chain family.</text>
</comment>
<dbReference type="GO" id="GO:0046933">
    <property type="term" value="F:proton-transporting ATP synthase activity, rotational mechanism"/>
    <property type="evidence" value="ECO:0007669"/>
    <property type="project" value="UniProtKB-UniRule"/>
</dbReference>
<sequence>MEIGIARIYATALFEAADDNGSVDEVKDELIQLDKIFEKEKDFDKLMINPAISNASKKEMMKEIFEGKISKEVLSFLCILIDKNRQYNFHNIVRQYCDIFDEETGIGEGVIYSAVKLTDAQMKKFQEETGRLLQKNVMLRNKVDTSLIGGVKIFVDGKIVDASLRSRLDKLAEQIKNS</sequence>
<accession>A0A4R6Q8N1</accession>
<evidence type="ECO:0000313" key="9">
    <source>
        <dbReference type="Proteomes" id="UP000295500"/>
    </source>
</evidence>
<comment type="subcellular location">
    <subcellularLocation>
        <location evidence="7">Cell membrane</location>
        <topology evidence="7">Peripheral membrane protein</topology>
    </subcellularLocation>
    <subcellularLocation>
        <location evidence="1">Membrane</location>
    </subcellularLocation>
</comment>
<name>A0A4R6Q8N1_9FIRM</name>
<reference evidence="8 9" key="1">
    <citation type="submission" date="2019-03" db="EMBL/GenBank/DDBJ databases">
        <title>Genomic Encyclopedia of Type Strains, Phase IV (KMG-IV): sequencing the most valuable type-strain genomes for metagenomic binning, comparative biology and taxonomic classification.</title>
        <authorList>
            <person name="Goeker M."/>
        </authorList>
    </citation>
    <scope>NUCLEOTIDE SEQUENCE [LARGE SCALE GENOMIC DNA]</scope>
    <source>
        <strain evidence="8 9">DSM 28287</strain>
    </source>
</reference>
<dbReference type="OrthoDB" id="9802471at2"/>
<dbReference type="NCBIfam" id="TIGR01145">
    <property type="entry name" value="ATP_synt_delta"/>
    <property type="match status" value="1"/>
</dbReference>